<dbReference type="Gene3D" id="1.10.287.1060">
    <property type="entry name" value="ESAT-6-like"/>
    <property type="match status" value="1"/>
</dbReference>
<protein>
    <submittedName>
        <fullName evidence="5">Uncharacterized protein</fullName>
    </submittedName>
</protein>
<gene>
    <name evidence="5" type="ORF">DM860_001182</name>
</gene>
<dbReference type="GO" id="GO:0032511">
    <property type="term" value="P:late endosome to vacuole transport via multivesicular body sorting pathway"/>
    <property type="evidence" value="ECO:0007669"/>
    <property type="project" value="TreeGrafter"/>
</dbReference>
<accession>A0A328DT81</accession>
<dbReference type="GO" id="GO:0000815">
    <property type="term" value="C:ESCRT III complex"/>
    <property type="evidence" value="ECO:0007669"/>
    <property type="project" value="TreeGrafter"/>
</dbReference>
<evidence type="ECO:0000256" key="1">
    <source>
        <dbReference type="ARBA" id="ARBA00004177"/>
    </source>
</evidence>
<evidence type="ECO:0000256" key="4">
    <source>
        <dbReference type="SAM" id="Coils"/>
    </source>
</evidence>
<evidence type="ECO:0000256" key="2">
    <source>
        <dbReference type="ARBA" id="ARBA00006190"/>
    </source>
</evidence>
<dbReference type="InterPro" id="IPR005024">
    <property type="entry name" value="Snf7_fam"/>
</dbReference>
<dbReference type="Proteomes" id="UP000249390">
    <property type="component" value="Unassembled WGS sequence"/>
</dbReference>
<feature type="coiled-coil region" evidence="4">
    <location>
        <begin position="17"/>
        <end position="44"/>
    </location>
</feature>
<dbReference type="EMBL" id="NQVE01000097">
    <property type="protein sequence ID" value="RAL48862.1"/>
    <property type="molecule type" value="Genomic_DNA"/>
</dbReference>
<keyword evidence="3" id="KW-0967">Endosome</keyword>
<organism evidence="5 6">
    <name type="scientific">Cuscuta australis</name>
    <dbReference type="NCBI Taxonomy" id="267555"/>
    <lineage>
        <taxon>Eukaryota</taxon>
        <taxon>Viridiplantae</taxon>
        <taxon>Streptophyta</taxon>
        <taxon>Embryophyta</taxon>
        <taxon>Tracheophyta</taxon>
        <taxon>Spermatophyta</taxon>
        <taxon>Magnoliopsida</taxon>
        <taxon>eudicotyledons</taxon>
        <taxon>Gunneridae</taxon>
        <taxon>Pentapetalae</taxon>
        <taxon>asterids</taxon>
        <taxon>lamiids</taxon>
        <taxon>Solanales</taxon>
        <taxon>Convolvulaceae</taxon>
        <taxon>Cuscuteae</taxon>
        <taxon>Cuscuta</taxon>
        <taxon>Cuscuta subgen. Grammica</taxon>
        <taxon>Cuscuta sect. Cleistogrammica</taxon>
    </lineage>
</organism>
<keyword evidence="6" id="KW-1185">Reference proteome</keyword>
<sequence length="152" mass="17182">MLAGGPRLESSTLTTILDKLHETLDMLEKKENVLNKKVAAEMERAKGFFLAKNKRMSLQCLKRKRLYERQLDKLGVVQLHLHDRMISLEGAKATTESVGTSRTGEAAMSAMHKAINIDEAMDGISEQNMRQIREALSTDNFDEDEMDAELEE</sequence>
<comment type="similarity">
    <text evidence="2">Belongs to the SNF7 family.</text>
</comment>
<name>A0A328DT81_9ASTE</name>
<dbReference type="AlphaFoldDB" id="A0A328DT81"/>
<dbReference type="GO" id="GO:0009898">
    <property type="term" value="C:cytoplasmic side of plasma membrane"/>
    <property type="evidence" value="ECO:0007669"/>
    <property type="project" value="TreeGrafter"/>
</dbReference>
<dbReference type="GO" id="GO:0005771">
    <property type="term" value="C:multivesicular body"/>
    <property type="evidence" value="ECO:0007669"/>
    <property type="project" value="TreeGrafter"/>
</dbReference>
<dbReference type="Pfam" id="PF03357">
    <property type="entry name" value="Snf7"/>
    <property type="match status" value="1"/>
</dbReference>
<reference evidence="5 6" key="1">
    <citation type="submission" date="2018-06" db="EMBL/GenBank/DDBJ databases">
        <title>The Genome of Cuscuta australis (Dodder) Provides Insight into the Evolution of Plant Parasitism.</title>
        <authorList>
            <person name="Liu H."/>
        </authorList>
    </citation>
    <scope>NUCLEOTIDE SEQUENCE [LARGE SCALE GENOMIC DNA]</scope>
    <source>
        <strain evidence="6">cv. Yunnan</strain>
        <tissue evidence="5">Vines</tissue>
    </source>
</reference>
<comment type="caution">
    <text evidence="5">The sequence shown here is derived from an EMBL/GenBank/DDBJ whole genome shotgun (WGS) entry which is preliminary data.</text>
</comment>
<dbReference type="PANTHER" id="PTHR22761">
    <property type="entry name" value="CHARGED MULTIVESICULAR BODY PROTEIN"/>
    <property type="match status" value="1"/>
</dbReference>
<evidence type="ECO:0000313" key="6">
    <source>
        <dbReference type="Proteomes" id="UP000249390"/>
    </source>
</evidence>
<dbReference type="GO" id="GO:0006900">
    <property type="term" value="P:vesicle budding from membrane"/>
    <property type="evidence" value="ECO:0007669"/>
    <property type="project" value="TreeGrafter"/>
</dbReference>
<dbReference type="PANTHER" id="PTHR22761:SF10">
    <property type="entry name" value="GH13992P"/>
    <property type="match status" value="1"/>
</dbReference>
<comment type="subcellular location">
    <subcellularLocation>
        <location evidence="1">Endosome</location>
    </subcellularLocation>
</comment>
<evidence type="ECO:0000256" key="3">
    <source>
        <dbReference type="ARBA" id="ARBA00022753"/>
    </source>
</evidence>
<keyword evidence="4" id="KW-0175">Coiled coil</keyword>
<evidence type="ECO:0000313" key="5">
    <source>
        <dbReference type="EMBL" id="RAL48862.1"/>
    </source>
</evidence>
<proteinExistence type="inferred from homology"/>